<keyword evidence="2" id="KW-1185">Reference proteome</keyword>
<protein>
    <submittedName>
        <fullName evidence="1">DNA-binding protein</fullName>
    </submittedName>
</protein>
<keyword evidence="1" id="KW-0238">DNA-binding</keyword>
<dbReference type="OrthoDB" id="2131339at2759"/>
<dbReference type="AlphaFoldDB" id="A0A0L0HC27"/>
<dbReference type="eggNOG" id="ENOG502S40C">
    <property type="taxonomic scope" value="Eukaryota"/>
</dbReference>
<proteinExistence type="predicted"/>
<dbReference type="VEuPathDB" id="FungiDB:SPPG_06032"/>
<reference evidence="1 2" key="1">
    <citation type="submission" date="2009-08" db="EMBL/GenBank/DDBJ databases">
        <title>The Genome Sequence of Spizellomyces punctatus strain DAOM BR117.</title>
        <authorList>
            <consortium name="The Broad Institute Genome Sequencing Platform"/>
            <person name="Russ C."/>
            <person name="Cuomo C."/>
            <person name="Shea T."/>
            <person name="Young S.K."/>
            <person name="Zeng Q."/>
            <person name="Koehrsen M."/>
            <person name="Haas B."/>
            <person name="Borodovsky M."/>
            <person name="Guigo R."/>
            <person name="Alvarado L."/>
            <person name="Berlin A."/>
            <person name="Bochicchio J."/>
            <person name="Borenstein D."/>
            <person name="Chapman S."/>
            <person name="Chen Z."/>
            <person name="Engels R."/>
            <person name="Freedman E."/>
            <person name="Gellesch M."/>
            <person name="Goldberg J."/>
            <person name="Griggs A."/>
            <person name="Gujja S."/>
            <person name="Heiman D."/>
            <person name="Hepburn T."/>
            <person name="Howarth C."/>
            <person name="Jen D."/>
            <person name="Larson L."/>
            <person name="Lewis B."/>
            <person name="Mehta T."/>
            <person name="Park D."/>
            <person name="Pearson M."/>
            <person name="Roberts A."/>
            <person name="Saif S."/>
            <person name="Shenoy N."/>
            <person name="Sisk P."/>
            <person name="Stolte C."/>
            <person name="Sykes S."/>
            <person name="Thomson T."/>
            <person name="Walk T."/>
            <person name="White J."/>
            <person name="Yandava C."/>
            <person name="Burger G."/>
            <person name="Gray M.W."/>
            <person name="Holland P.W.H."/>
            <person name="King N."/>
            <person name="Lang F.B.F."/>
            <person name="Roger A.J."/>
            <person name="Ruiz-Trillo I."/>
            <person name="Lander E."/>
            <person name="Nusbaum C."/>
        </authorList>
    </citation>
    <scope>NUCLEOTIDE SEQUENCE [LARGE SCALE GENOMIC DNA]</scope>
    <source>
        <strain evidence="1 2">DAOM BR117</strain>
    </source>
</reference>
<dbReference type="EMBL" id="KQ257459">
    <property type="protein sequence ID" value="KNC99085.1"/>
    <property type="molecule type" value="Genomic_DNA"/>
</dbReference>
<dbReference type="OMA" id="RWRYSLM"/>
<dbReference type="PANTHER" id="PTHR40630:SF1">
    <property type="entry name" value="DNA-BINDING PROTEIN"/>
    <property type="match status" value="1"/>
</dbReference>
<evidence type="ECO:0000313" key="1">
    <source>
        <dbReference type="EMBL" id="KNC99085.1"/>
    </source>
</evidence>
<dbReference type="InterPro" id="IPR021487">
    <property type="entry name" value="DUF3140"/>
</dbReference>
<organism evidence="1 2">
    <name type="scientific">Spizellomyces punctatus (strain DAOM BR117)</name>
    <dbReference type="NCBI Taxonomy" id="645134"/>
    <lineage>
        <taxon>Eukaryota</taxon>
        <taxon>Fungi</taxon>
        <taxon>Fungi incertae sedis</taxon>
        <taxon>Chytridiomycota</taxon>
        <taxon>Chytridiomycota incertae sedis</taxon>
        <taxon>Chytridiomycetes</taxon>
        <taxon>Spizellomycetales</taxon>
        <taxon>Spizellomycetaceae</taxon>
        <taxon>Spizellomyces</taxon>
    </lineage>
</organism>
<dbReference type="STRING" id="645134.A0A0L0HC27"/>
<sequence length="114" mass="13439">MKETDQVVQEFHSLVNMSPSELQAWLQTDESLNVGMTRENEDEAVGHQSGRKIIEILERQDQYTDQDISHMRKVVSYIKRHLAQRHRIKSGNVEHTRWAYSLKNWGHDPVKVEE</sequence>
<dbReference type="GO" id="GO:0003677">
    <property type="term" value="F:DNA binding"/>
    <property type="evidence" value="ECO:0007669"/>
    <property type="project" value="UniProtKB-KW"/>
</dbReference>
<name>A0A0L0HC27_SPIPD</name>
<dbReference type="GeneID" id="27689367"/>
<gene>
    <name evidence="1" type="ORF">SPPG_06032</name>
</gene>
<dbReference type="RefSeq" id="XP_016607125.1">
    <property type="nucleotide sequence ID" value="XM_016754238.1"/>
</dbReference>
<dbReference type="Proteomes" id="UP000053201">
    <property type="component" value="Unassembled WGS sequence"/>
</dbReference>
<evidence type="ECO:0000313" key="2">
    <source>
        <dbReference type="Proteomes" id="UP000053201"/>
    </source>
</evidence>
<dbReference type="InParanoid" id="A0A0L0HC27"/>
<dbReference type="PANTHER" id="PTHR40630">
    <property type="entry name" value="POSSIBLE DNA-BINDING PROTEIN"/>
    <property type="match status" value="1"/>
</dbReference>
<accession>A0A0L0HC27</accession>
<dbReference type="Pfam" id="PF11338">
    <property type="entry name" value="DUF3140"/>
    <property type="match status" value="1"/>
</dbReference>